<dbReference type="PANTHER" id="PTHR11614">
    <property type="entry name" value="PHOSPHOLIPASE-RELATED"/>
    <property type="match status" value="1"/>
</dbReference>
<organism evidence="2 3">
    <name type="scientific">Microbulbifer aggregans</name>
    <dbReference type="NCBI Taxonomy" id="1769779"/>
    <lineage>
        <taxon>Bacteria</taxon>
        <taxon>Pseudomonadati</taxon>
        <taxon>Pseudomonadota</taxon>
        <taxon>Gammaproteobacteria</taxon>
        <taxon>Cellvibrionales</taxon>
        <taxon>Microbulbiferaceae</taxon>
        <taxon>Microbulbifer</taxon>
    </lineage>
</organism>
<evidence type="ECO:0000259" key="1">
    <source>
        <dbReference type="Pfam" id="PF12146"/>
    </source>
</evidence>
<dbReference type="GO" id="GO:0016787">
    <property type="term" value="F:hydrolase activity"/>
    <property type="evidence" value="ECO:0007669"/>
    <property type="project" value="UniProtKB-KW"/>
</dbReference>
<proteinExistence type="predicted"/>
<feature type="domain" description="Serine aminopeptidase S33" evidence="1">
    <location>
        <begin position="87"/>
        <end position="315"/>
    </location>
</feature>
<dbReference type="AlphaFoldDB" id="A0A1C9W4J7"/>
<dbReference type="RefSeq" id="WP_226999875.1">
    <property type="nucleotide sequence ID" value="NZ_CP014143.1"/>
</dbReference>
<dbReference type="InterPro" id="IPR029058">
    <property type="entry name" value="AB_hydrolase_fold"/>
</dbReference>
<dbReference type="PRINTS" id="PR00111">
    <property type="entry name" value="ABHYDROLASE"/>
</dbReference>
<dbReference type="EMBL" id="CP014143">
    <property type="protein sequence ID" value="AOS96050.1"/>
    <property type="molecule type" value="Genomic_DNA"/>
</dbReference>
<gene>
    <name evidence="2" type="ORF">AUP74_00580</name>
</gene>
<accession>A0A1C9W4J7</accession>
<dbReference type="Gene3D" id="3.40.50.1820">
    <property type="entry name" value="alpha/beta hydrolase"/>
    <property type="match status" value="1"/>
</dbReference>
<keyword evidence="2" id="KW-0378">Hydrolase</keyword>
<evidence type="ECO:0000313" key="2">
    <source>
        <dbReference type="EMBL" id="AOS96050.1"/>
    </source>
</evidence>
<protein>
    <submittedName>
        <fullName evidence="2">Alpha/beta hydrolase family protein</fullName>
    </submittedName>
</protein>
<dbReference type="InterPro" id="IPR022742">
    <property type="entry name" value="Hydrolase_4"/>
</dbReference>
<dbReference type="KEGG" id="micc:AUP74_00580"/>
<dbReference type="InterPro" id="IPR051044">
    <property type="entry name" value="MAG_DAG_Lipase"/>
</dbReference>
<dbReference type="Proteomes" id="UP000095672">
    <property type="component" value="Chromosome"/>
</dbReference>
<sequence>MQYHWRMELMRELSTLEHSPVLKRPDFTALRDQLPALDFSGEQPLLPEMQDYRNYYKLHFPLAEKTGVGTFMAAGFELVSQYWLVKEPRGTLFICHGYFDHTGIYGAAIRFGLERNLNVVIFDFPGHGLSSGEQVAIDTFLQYRQVLASLLQIAKDKLPGPWHVMGQSTGGAAVLAYLQYSDWQPFEKVFLLAPLIRPARWHLRKWMFYLGRFFMVAPNRGFNINTHDAEFARRQAHRDPLQSHVMSMRWLGAMVDWLHAFPKTARNDKRILVLQGTDDETVSWRYNMRAIRDRFPNSKRIIIRGARHQMINETQPYRHQILQALDDWLMG</sequence>
<dbReference type="STRING" id="1769779.AUP74_00580"/>
<dbReference type="InterPro" id="IPR000073">
    <property type="entry name" value="AB_hydrolase_1"/>
</dbReference>
<keyword evidence="3" id="KW-1185">Reference proteome</keyword>
<evidence type="ECO:0000313" key="3">
    <source>
        <dbReference type="Proteomes" id="UP000095672"/>
    </source>
</evidence>
<dbReference type="Pfam" id="PF12146">
    <property type="entry name" value="Hydrolase_4"/>
    <property type="match status" value="1"/>
</dbReference>
<name>A0A1C9W4J7_9GAMM</name>
<dbReference type="SUPFAM" id="SSF53474">
    <property type="entry name" value="alpha/beta-Hydrolases"/>
    <property type="match status" value="1"/>
</dbReference>
<reference evidence="3" key="1">
    <citation type="submission" date="2016-01" db="EMBL/GenBank/DDBJ databases">
        <title>Complete genome sequence of Microbulbifer sp. CCB-MM1, a halophile isolated from Matang Mangrove Forest, Perak.</title>
        <authorList>
            <person name="Moh T.H."/>
            <person name="Dinesh B."/>
            <person name="Lau N.-S."/>
            <person name="Go F."/>
            <person name="Alexander Chong S.-C."/>
        </authorList>
    </citation>
    <scope>NUCLEOTIDE SEQUENCE [LARGE SCALE GENOMIC DNA]</scope>
    <source>
        <strain evidence="3">CCB-MM1</strain>
    </source>
</reference>
<dbReference type="PATRIC" id="fig|1769779.3.peg.587"/>